<reference evidence="14 15" key="1">
    <citation type="submission" date="2010-04" db="EMBL/GenBank/DDBJ databases">
        <authorList>
            <person name="Qin X."/>
            <person name="Bachman B."/>
            <person name="Battles P."/>
            <person name="Bell A."/>
            <person name="Bess C."/>
            <person name="Bickham C."/>
            <person name="Chaboub L."/>
            <person name="Chen D."/>
            <person name="Coyle M."/>
            <person name="Deiros D.R."/>
            <person name="Dinh H."/>
            <person name="Forbes L."/>
            <person name="Fowler G."/>
            <person name="Francisco L."/>
            <person name="Fu Q."/>
            <person name="Gubbala S."/>
            <person name="Hale W."/>
            <person name="Han Y."/>
            <person name="Hemphill L."/>
            <person name="Highlander S.K."/>
            <person name="Hirani K."/>
            <person name="Hogues M."/>
            <person name="Jackson L."/>
            <person name="Jakkamsetti A."/>
            <person name="Javaid M."/>
            <person name="Jiang H."/>
            <person name="Korchina V."/>
            <person name="Kovar C."/>
            <person name="Lara F."/>
            <person name="Lee S."/>
            <person name="Mata R."/>
            <person name="Mathew T."/>
            <person name="Moen C."/>
            <person name="Morales K."/>
            <person name="Munidasa M."/>
            <person name="Nazareth L."/>
            <person name="Ngo R."/>
            <person name="Nguyen L."/>
            <person name="Okwuonu G."/>
            <person name="Ongeri F."/>
            <person name="Patil S."/>
            <person name="Petrosino J."/>
            <person name="Pham C."/>
            <person name="Pham P."/>
            <person name="Pu L.-L."/>
            <person name="Puazo M."/>
            <person name="Raj R."/>
            <person name="Reid J."/>
            <person name="Rouhana J."/>
            <person name="Saada N."/>
            <person name="Shang Y."/>
            <person name="Simmons D."/>
            <person name="Thornton R."/>
            <person name="Warren J."/>
            <person name="Weissenberger G."/>
            <person name="Zhang J."/>
            <person name="Zhang L."/>
            <person name="Zhou C."/>
            <person name="Zhu D."/>
            <person name="Muzny D."/>
            <person name="Worley K."/>
            <person name="Gibbs R."/>
        </authorList>
    </citation>
    <scope>NUCLEOTIDE SEQUENCE [LARGE SCALE GENOMIC DNA]</scope>
    <source>
        <strain evidence="14 15">ATCC 49030</strain>
    </source>
</reference>
<dbReference type="Gene3D" id="1.20.1560.10">
    <property type="entry name" value="ABC transporter type 1, transmembrane domain"/>
    <property type="match status" value="1"/>
</dbReference>
<dbReference type="Pfam" id="PF00005">
    <property type="entry name" value="ABC_tran"/>
    <property type="match status" value="1"/>
</dbReference>
<dbReference type="GO" id="GO:0005524">
    <property type="term" value="F:ATP binding"/>
    <property type="evidence" value="ECO:0007669"/>
    <property type="project" value="UniProtKB-KW"/>
</dbReference>
<dbReference type="SUPFAM" id="SSF52540">
    <property type="entry name" value="P-loop containing nucleoside triphosphate hydrolases"/>
    <property type="match status" value="1"/>
</dbReference>
<keyword evidence="8 11" id="KW-1133">Transmembrane helix</keyword>
<comment type="subcellular location">
    <subcellularLocation>
        <location evidence="1">Cell inner membrane</location>
        <topology evidence="1">Multi-pass membrane protein</topology>
    </subcellularLocation>
</comment>
<dbReference type="InterPro" id="IPR003593">
    <property type="entry name" value="AAA+_ATPase"/>
</dbReference>
<dbReference type="EMBL" id="ADNU01000016">
    <property type="protein sequence ID" value="EFG48249.1"/>
    <property type="molecule type" value="Genomic_DNA"/>
</dbReference>
<keyword evidence="3" id="KW-1003">Cell membrane</keyword>
<proteinExistence type="inferred from homology"/>
<evidence type="ECO:0000256" key="5">
    <source>
        <dbReference type="ARBA" id="ARBA00022692"/>
    </source>
</evidence>
<evidence type="ECO:0000259" key="13">
    <source>
        <dbReference type="PROSITE" id="PS50929"/>
    </source>
</evidence>
<evidence type="ECO:0000313" key="14">
    <source>
        <dbReference type="EMBL" id="EFG48249.1"/>
    </source>
</evidence>
<dbReference type="InterPro" id="IPR017871">
    <property type="entry name" value="ABC_transporter-like_CS"/>
</dbReference>
<evidence type="ECO:0000259" key="12">
    <source>
        <dbReference type="PROSITE" id="PS50893"/>
    </source>
</evidence>
<gene>
    <name evidence="14" type="ORF">HMPREF0183_0506</name>
</gene>
<feature type="transmembrane region" description="Helical" evidence="11">
    <location>
        <begin position="55"/>
        <end position="75"/>
    </location>
</feature>
<feature type="transmembrane region" description="Helical" evidence="11">
    <location>
        <begin position="241"/>
        <end position="260"/>
    </location>
</feature>
<evidence type="ECO:0000256" key="4">
    <source>
        <dbReference type="ARBA" id="ARBA00022519"/>
    </source>
</evidence>
<dbReference type="InterPro" id="IPR011527">
    <property type="entry name" value="ABC1_TM_dom"/>
</dbReference>
<dbReference type="PANTHER" id="PTHR43394:SF1">
    <property type="entry name" value="ATP-BINDING CASSETTE SUB-FAMILY B MEMBER 10, MITOCHONDRIAL"/>
    <property type="match status" value="1"/>
</dbReference>
<dbReference type="Gene3D" id="3.40.50.300">
    <property type="entry name" value="P-loop containing nucleotide triphosphate hydrolases"/>
    <property type="match status" value="1"/>
</dbReference>
<evidence type="ECO:0000256" key="9">
    <source>
        <dbReference type="ARBA" id="ARBA00023136"/>
    </source>
</evidence>
<dbReference type="PROSITE" id="PS50929">
    <property type="entry name" value="ABC_TM1F"/>
    <property type="match status" value="1"/>
</dbReference>
<accession>D4YKP6</accession>
<dbReference type="eggNOG" id="COG1132">
    <property type="taxonomic scope" value="Bacteria"/>
</dbReference>
<comment type="caution">
    <text evidence="14">The sequence shown here is derived from an EMBL/GenBank/DDBJ whole genome shotgun (WGS) entry which is preliminary data.</text>
</comment>
<dbReference type="PROSITE" id="PS00211">
    <property type="entry name" value="ABC_TRANSPORTER_1"/>
    <property type="match status" value="1"/>
</dbReference>
<dbReference type="PROSITE" id="PS50893">
    <property type="entry name" value="ABC_TRANSPORTER_2"/>
    <property type="match status" value="1"/>
</dbReference>
<dbReference type="GO" id="GO:0015421">
    <property type="term" value="F:ABC-type oligopeptide transporter activity"/>
    <property type="evidence" value="ECO:0007669"/>
    <property type="project" value="TreeGrafter"/>
</dbReference>
<evidence type="ECO:0000256" key="6">
    <source>
        <dbReference type="ARBA" id="ARBA00022741"/>
    </source>
</evidence>
<keyword evidence="5 11" id="KW-0812">Transmembrane</keyword>
<evidence type="ECO:0000313" key="15">
    <source>
        <dbReference type="Proteomes" id="UP000005714"/>
    </source>
</evidence>
<feature type="transmembrane region" description="Helical" evidence="11">
    <location>
        <begin position="129"/>
        <end position="151"/>
    </location>
</feature>
<feature type="transmembrane region" description="Helical" evidence="11">
    <location>
        <begin position="20"/>
        <end position="43"/>
    </location>
</feature>
<keyword evidence="6" id="KW-0547">Nucleotide-binding</keyword>
<evidence type="ECO:0000256" key="3">
    <source>
        <dbReference type="ARBA" id="ARBA00022475"/>
    </source>
</evidence>
<keyword evidence="9 11" id="KW-0472">Membrane</keyword>
<evidence type="ECO:0000256" key="10">
    <source>
        <dbReference type="ARBA" id="ARBA00023455"/>
    </source>
</evidence>
<keyword evidence="4" id="KW-0997">Cell inner membrane</keyword>
<dbReference type="SMART" id="SM00382">
    <property type="entry name" value="AAA"/>
    <property type="match status" value="1"/>
</dbReference>
<dbReference type="InterPro" id="IPR003439">
    <property type="entry name" value="ABC_transporter-like_ATP-bd"/>
</dbReference>
<dbReference type="FunFam" id="3.40.50.300:FF:000221">
    <property type="entry name" value="Multidrug ABC transporter ATP-binding protein"/>
    <property type="match status" value="1"/>
</dbReference>
<feature type="domain" description="ABC transporter" evidence="12">
    <location>
        <begin position="344"/>
        <end position="579"/>
    </location>
</feature>
<organism evidence="14 15">
    <name type="scientific">Brevibacterium mcbrellneri ATCC 49030</name>
    <dbReference type="NCBI Taxonomy" id="585530"/>
    <lineage>
        <taxon>Bacteria</taxon>
        <taxon>Bacillati</taxon>
        <taxon>Actinomycetota</taxon>
        <taxon>Actinomycetes</taxon>
        <taxon>Micrococcales</taxon>
        <taxon>Brevibacteriaceae</taxon>
        <taxon>Brevibacterium</taxon>
    </lineage>
</organism>
<dbReference type="CDD" id="cd18543">
    <property type="entry name" value="ABC_6TM_Rv0194_D1_like"/>
    <property type="match status" value="1"/>
</dbReference>
<protein>
    <submittedName>
        <fullName evidence="14">ABC transporter, ATP-binding protein</fullName>
    </submittedName>
</protein>
<dbReference type="PANTHER" id="PTHR43394">
    <property type="entry name" value="ATP-DEPENDENT PERMEASE MDL1, MITOCHONDRIAL"/>
    <property type="match status" value="1"/>
</dbReference>
<dbReference type="InterPro" id="IPR027417">
    <property type="entry name" value="P-loop_NTPase"/>
</dbReference>
<dbReference type="GO" id="GO:0016887">
    <property type="term" value="F:ATP hydrolysis activity"/>
    <property type="evidence" value="ECO:0007669"/>
    <property type="project" value="InterPro"/>
</dbReference>
<dbReference type="STRING" id="585530.HMPREF0183_0506"/>
<evidence type="ECO:0000256" key="1">
    <source>
        <dbReference type="ARBA" id="ARBA00004429"/>
    </source>
</evidence>
<dbReference type="SUPFAM" id="SSF90123">
    <property type="entry name" value="ABC transporter transmembrane region"/>
    <property type="match status" value="1"/>
</dbReference>
<dbReference type="AlphaFoldDB" id="D4YKP6"/>
<evidence type="ECO:0000256" key="2">
    <source>
        <dbReference type="ARBA" id="ARBA00022448"/>
    </source>
</evidence>
<dbReference type="InterPro" id="IPR036640">
    <property type="entry name" value="ABC1_TM_sf"/>
</dbReference>
<sequence>MKSLARFWPDLRARAGIYTFVCVLAFVAVALPLVVPVITGRIIDGPVAHGDVAGLWGPVAFLMVVSIAEVVALWVRRHAVAGIVSKWEITWRHRLFDHLQYVPVSTHDAWESGQLLSRAVNDMSQMRRFFAFGLPFLVCTPLAIIAGEIILTVINPWFGLIMLVAAVPTVIVIVVFERKYRITSRAAQDALGEVTTAVEESIHGLRVIRSFGRSPWMTLRFKALALTVRSREINKTKLDSWLFSVMNVVPALAQIVIVGLGTWGVVQGWITVGQVVAAVTTTMVMRIPIENFGFLLSDFLMSVTAATRYWEVMDLPVSIADPHAGTGTSAIDDEPHVPHVRGELTFDNVRFRFDDASTDLLTGVNLHVEPGTTVALVGATGSGKTALAAMVPRLADVTSGRILIDDTDIRDMPVNTLRSLVSVSFEDPLLFSASVADNVRLGKPDASDAEVWDALEITQAADFVRELPQGLDTQVGEQGMSLSGGQRQRIALARAIIGSPRIIVLDDPLSAVDVDTEDRVQTRLARVLPDSTTIIVAHRPSTAALADRVAVLVDGTILTEGTHEQLLATSAVYRDLMGGDA</sequence>
<feature type="domain" description="ABC transmembrane type-1" evidence="13">
    <location>
        <begin position="20"/>
        <end position="301"/>
    </location>
</feature>
<comment type="similarity">
    <text evidence="10">Belongs to the ABC transporter superfamily. Siderophore-Fe(3+) uptake transporter (SIUT) (TC 3.A.1.21) family.</text>
</comment>
<keyword evidence="2" id="KW-0813">Transport</keyword>
<evidence type="ECO:0000256" key="8">
    <source>
        <dbReference type="ARBA" id="ARBA00022989"/>
    </source>
</evidence>
<dbReference type="OrthoDB" id="9806127at2"/>
<dbReference type="Pfam" id="PF00664">
    <property type="entry name" value="ABC_membrane"/>
    <property type="match status" value="1"/>
</dbReference>
<evidence type="ECO:0000256" key="11">
    <source>
        <dbReference type="SAM" id="Phobius"/>
    </source>
</evidence>
<feature type="transmembrane region" description="Helical" evidence="11">
    <location>
        <begin position="157"/>
        <end position="176"/>
    </location>
</feature>
<dbReference type="RefSeq" id="WP_005882464.1">
    <property type="nucleotide sequence ID" value="NZ_ADNU01000016.1"/>
</dbReference>
<keyword evidence="15" id="KW-1185">Reference proteome</keyword>
<evidence type="ECO:0000256" key="7">
    <source>
        <dbReference type="ARBA" id="ARBA00022840"/>
    </source>
</evidence>
<dbReference type="InterPro" id="IPR039421">
    <property type="entry name" value="Type_1_exporter"/>
</dbReference>
<name>D4YKP6_9MICO</name>
<dbReference type="Proteomes" id="UP000005714">
    <property type="component" value="Unassembled WGS sequence"/>
</dbReference>
<dbReference type="GO" id="GO:0005886">
    <property type="term" value="C:plasma membrane"/>
    <property type="evidence" value="ECO:0007669"/>
    <property type="project" value="UniProtKB-SubCell"/>
</dbReference>
<keyword evidence="7 14" id="KW-0067">ATP-binding</keyword>